<accession>A0ABW6BZ87</accession>
<dbReference type="PROSITE" id="PS51257">
    <property type="entry name" value="PROKAR_LIPOPROTEIN"/>
    <property type="match status" value="1"/>
</dbReference>
<evidence type="ECO:0008006" key="4">
    <source>
        <dbReference type="Google" id="ProtNLM"/>
    </source>
</evidence>
<reference evidence="3" key="1">
    <citation type="journal article" date="2019" name="Int. J. Syst. Evol. Microbiol.">
        <title>The Global Catalogue of Microorganisms (GCM) 10K type strain sequencing project: providing services to taxonomists for standard genome sequencing and annotation.</title>
        <authorList>
            <consortium name="The Broad Institute Genomics Platform"/>
            <consortium name="The Broad Institute Genome Sequencing Center for Infectious Disease"/>
            <person name="Wu L."/>
            <person name="Ma J."/>
        </authorList>
    </citation>
    <scope>NUCLEOTIDE SEQUENCE [LARGE SCALE GENOMIC DNA]</scope>
    <source>
        <strain evidence="3">KCTC 23984</strain>
    </source>
</reference>
<keyword evidence="1" id="KW-0732">Signal</keyword>
<feature type="chain" id="PRO_5047188085" description="VCBS repeat protein" evidence="1">
    <location>
        <begin position="17"/>
        <end position="207"/>
    </location>
</feature>
<protein>
    <recommendedName>
        <fullName evidence="4">VCBS repeat protein</fullName>
    </recommendedName>
</protein>
<dbReference type="EMBL" id="JBHUOX010000024">
    <property type="protein sequence ID" value="MFD3003119.1"/>
    <property type="molecule type" value="Genomic_DNA"/>
</dbReference>
<feature type="signal peptide" evidence="1">
    <location>
        <begin position="1"/>
        <end position="16"/>
    </location>
</feature>
<comment type="caution">
    <text evidence="2">The sequence shown here is derived from an EMBL/GenBank/DDBJ whole genome shotgun (WGS) entry which is preliminary data.</text>
</comment>
<organism evidence="2 3">
    <name type="scientific">Pontibacter toksunensis</name>
    <dbReference type="NCBI Taxonomy" id="1332631"/>
    <lineage>
        <taxon>Bacteria</taxon>
        <taxon>Pseudomonadati</taxon>
        <taxon>Bacteroidota</taxon>
        <taxon>Cytophagia</taxon>
        <taxon>Cytophagales</taxon>
        <taxon>Hymenobacteraceae</taxon>
        <taxon>Pontibacter</taxon>
    </lineage>
</organism>
<gene>
    <name evidence="2" type="ORF">ACFS7Z_22340</name>
</gene>
<evidence type="ECO:0000256" key="1">
    <source>
        <dbReference type="SAM" id="SignalP"/>
    </source>
</evidence>
<evidence type="ECO:0000313" key="2">
    <source>
        <dbReference type="EMBL" id="MFD3003119.1"/>
    </source>
</evidence>
<dbReference type="RefSeq" id="WP_377489855.1">
    <property type="nucleotide sequence ID" value="NZ_JBHUOX010000024.1"/>
</dbReference>
<keyword evidence="3" id="KW-1185">Reference proteome</keyword>
<name>A0ABW6BZ87_9BACT</name>
<sequence length="207" mass="23191">MKKTLYLLAISLAAFACTPKNEEVQEEHVEVAPVPEALDSIANTKKDAVKTDENDTNPTMPMPQPVMQLLSEQYKGWEKPTLAAEAAAQAENRTQGPMIVRGDFNGDTYQDLALQLQQGNDVVIVAALQVNEGDYQLYELQRDILFNERGKLKSLYYMYHIEQGEELHNDVANENVEAPHDAVAVGIEGDDVVYLFQNNGFEKYVVK</sequence>
<evidence type="ECO:0000313" key="3">
    <source>
        <dbReference type="Proteomes" id="UP001597641"/>
    </source>
</evidence>
<dbReference type="Proteomes" id="UP001597641">
    <property type="component" value="Unassembled WGS sequence"/>
</dbReference>
<proteinExistence type="predicted"/>